<feature type="transmembrane region" description="Helical" evidence="7">
    <location>
        <begin position="87"/>
        <end position="108"/>
    </location>
</feature>
<dbReference type="PANTHER" id="PTHR43124">
    <property type="entry name" value="PURINE EFFLUX PUMP PBUE"/>
    <property type="match status" value="1"/>
</dbReference>
<dbReference type="InterPro" id="IPR036259">
    <property type="entry name" value="MFS_trans_sf"/>
</dbReference>
<evidence type="ECO:0000313" key="9">
    <source>
        <dbReference type="EMBL" id="TCK26173.1"/>
    </source>
</evidence>
<evidence type="ECO:0000256" key="7">
    <source>
        <dbReference type="SAM" id="Phobius"/>
    </source>
</evidence>
<feature type="domain" description="Major facilitator superfamily (MFS) profile" evidence="8">
    <location>
        <begin position="21"/>
        <end position="399"/>
    </location>
</feature>
<dbReference type="EMBL" id="SMFZ01000001">
    <property type="protein sequence ID" value="TCK26173.1"/>
    <property type="molecule type" value="Genomic_DNA"/>
</dbReference>
<evidence type="ECO:0000256" key="2">
    <source>
        <dbReference type="ARBA" id="ARBA00022475"/>
    </source>
</evidence>
<name>A0A4R1HXE8_PSEEN</name>
<accession>A0A4R1HXE8</accession>
<evidence type="ECO:0000256" key="5">
    <source>
        <dbReference type="ARBA" id="ARBA00023136"/>
    </source>
</evidence>
<dbReference type="InterPro" id="IPR050189">
    <property type="entry name" value="MFS_Efflux_Transporters"/>
</dbReference>
<feature type="transmembrane region" description="Helical" evidence="7">
    <location>
        <begin position="175"/>
        <end position="196"/>
    </location>
</feature>
<feature type="transmembrane region" description="Helical" evidence="7">
    <location>
        <begin position="246"/>
        <end position="271"/>
    </location>
</feature>
<feature type="compositionally biased region" description="Low complexity" evidence="6">
    <location>
        <begin position="409"/>
        <end position="422"/>
    </location>
</feature>
<feature type="transmembrane region" description="Helical" evidence="7">
    <location>
        <begin position="283"/>
        <end position="301"/>
    </location>
</feature>
<dbReference type="PROSITE" id="PS50850">
    <property type="entry name" value="MFS"/>
    <property type="match status" value="1"/>
</dbReference>
<feature type="transmembrane region" description="Helical" evidence="7">
    <location>
        <begin position="307"/>
        <end position="326"/>
    </location>
</feature>
<keyword evidence="5 7" id="KW-0472">Membrane</keyword>
<dbReference type="InterPro" id="IPR011701">
    <property type="entry name" value="MFS"/>
</dbReference>
<evidence type="ECO:0000256" key="1">
    <source>
        <dbReference type="ARBA" id="ARBA00004651"/>
    </source>
</evidence>
<keyword evidence="10" id="KW-1185">Reference proteome</keyword>
<protein>
    <submittedName>
        <fullName evidence="9">DHA1 family inner membrane transport protein</fullName>
    </submittedName>
</protein>
<feature type="transmembrane region" description="Helical" evidence="7">
    <location>
        <begin position="217"/>
        <end position="240"/>
    </location>
</feature>
<sequence>MPVESYPRGTMKNRSVPPAMALAVLALGGFAIGTTEFASMGLLPDFASDLGVSVPTAGSAISAYALGVVVGAPLLAILGARWPRKRLVLVLAGALAVANASSAVAPTFDAFLVTRFLSGLPHGAYFGTAAVLGASLLPHAQRARAIATTLSGLMIANIAGVPLATWLGQTVGWQAAYLGVALIALVTVVAIALLVPDVRDARPRSIRGELSALRRPQVWLTCLVIASGFGGTFAMFSYITPTLTEVTGFAASSVPIVLAIFGVGMTIGNFVGGRMAEKAPTRTIAGGMVATSLCLFGFALFAHVAFAAVALLVVMAICGLGASPALNTRLMDAAPDGPTLGAALHHSAFNAANALGAAIGGAVLAAGLGWTAPAAVGGVIPLVGLVALAAAVYVERRSGGLAPERRVSAARPARPSERTPAG</sequence>
<dbReference type="CDD" id="cd17324">
    <property type="entry name" value="MFS_NepI_like"/>
    <property type="match status" value="1"/>
</dbReference>
<feature type="transmembrane region" description="Helical" evidence="7">
    <location>
        <begin position="150"/>
        <end position="169"/>
    </location>
</feature>
<feature type="region of interest" description="Disordered" evidence="6">
    <location>
        <begin position="403"/>
        <end position="422"/>
    </location>
</feature>
<keyword evidence="3 7" id="KW-0812">Transmembrane</keyword>
<dbReference type="Pfam" id="PF07690">
    <property type="entry name" value="MFS_1"/>
    <property type="match status" value="1"/>
</dbReference>
<evidence type="ECO:0000259" key="8">
    <source>
        <dbReference type="PROSITE" id="PS50850"/>
    </source>
</evidence>
<organism evidence="9 10">
    <name type="scientific">Pseudonocardia endophytica</name>
    <dbReference type="NCBI Taxonomy" id="401976"/>
    <lineage>
        <taxon>Bacteria</taxon>
        <taxon>Bacillati</taxon>
        <taxon>Actinomycetota</taxon>
        <taxon>Actinomycetes</taxon>
        <taxon>Pseudonocardiales</taxon>
        <taxon>Pseudonocardiaceae</taxon>
        <taxon>Pseudonocardia</taxon>
    </lineage>
</organism>
<dbReference type="AlphaFoldDB" id="A0A4R1HXE8"/>
<evidence type="ECO:0000256" key="3">
    <source>
        <dbReference type="ARBA" id="ARBA00022692"/>
    </source>
</evidence>
<evidence type="ECO:0000256" key="6">
    <source>
        <dbReference type="SAM" id="MobiDB-lite"/>
    </source>
</evidence>
<keyword evidence="2" id="KW-1003">Cell membrane</keyword>
<dbReference type="GO" id="GO:0005886">
    <property type="term" value="C:plasma membrane"/>
    <property type="evidence" value="ECO:0007669"/>
    <property type="project" value="UniProtKB-SubCell"/>
</dbReference>
<evidence type="ECO:0000256" key="4">
    <source>
        <dbReference type="ARBA" id="ARBA00022989"/>
    </source>
</evidence>
<feature type="transmembrane region" description="Helical" evidence="7">
    <location>
        <begin position="120"/>
        <end position="138"/>
    </location>
</feature>
<evidence type="ECO:0000313" key="10">
    <source>
        <dbReference type="Proteomes" id="UP000295560"/>
    </source>
</evidence>
<reference evidence="9 10" key="1">
    <citation type="submission" date="2019-03" db="EMBL/GenBank/DDBJ databases">
        <title>Sequencing the genomes of 1000 actinobacteria strains.</title>
        <authorList>
            <person name="Klenk H.-P."/>
        </authorList>
    </citation>
    <scope>NUCLEOTIDE SEQUENCE [LARGE SCALE GENOMIC DNA]</scope>
    <source>
        <strain evidence="9 10">DSM 44969</strain>
    </source>
</reference>
<comment type="subcellular location">
    <subcellularLocation>
        <location evidence="1">Cell membrane</location>
        <topology evidence="1">Multi-pass membrane protein</topology>
    </subcellularLocation>
</comment>
<dbReference type="Proteomes" id="UP000295560">
    <property type="component" value="Unassembled WGS sequence"/>
</dbReference>
<gene>
    <name evidence="9" type="ORF">EV378_2002</name>
</gene>
<dbReference type="PANTHER" id="PTHR43124:SF3">
    <property type="entry name" value="CHLORAMPHENICOL EFFLUX PUMP RV0191"/>
    <property type="match status" value="1"/>
</dbReference>
<feature type="transmembrane region" description="Helical" evidence="7">
    <location>
        <begin position="61"/>
        <end position="80"/>
    </location>
</feature>
<dbReference type="InterPro" id="IPR020846">
    <property type="entry name" value="MFS_dom"/>
</dbReference>
<dbReference type="Gene3D" id="1.20.1250.20">
    <property type="entry name" value="MFS general substrate transporter like domains"/>
    <property type="match status" value="1"/>
</dbReference>
<dbReference type="SUPFAM" id="SSF103473">
    <property type="entry name" value="MFS general substrate transporter"/>
    <property type="match status" value="1"/>
</dbReference>
<feature type="transmembrane region" description="Helical" evidence="7">
    <location>
        <begin position="347"/>
        <end position="368"/>
    </location>
</feature>
<dbReference type="GO" id="GO:0022857">
    <property type="term" value="F:transmembrane transporter activity"/>
    <property type="evidence" value="ECO:0007669"/>
    <property type="project" value="InterPro"/>
</dbReference>
<keyword evidence="4 7" id="KW-1133">Transmembrane helix</keyword>
<comment type="caution">
    <text evidence="9">The sequence shown here is derived from an EMBL/GenBank/DDBJ whole genome shotgun (WGS) entry which is preliminary data.</text>
</comment>
<proteinExistence type="predicted"/>
<feature type="transmembrane region" description="Helical" evidence="7">
    <location>
        <begin position="374"/>
        <end position="394"/>
    </location>
</feature>